<feature type="region of interest" description="Disordered" evidence="1">
    <location>
        <begin position="1"/>
        <end position="45"/>
    </location>
</feature>
<accession>A0A2P6QMN7</accession>
<keyword evidence="2" id="KW-1133">Transmembrane helix</keyword>
<feature type="compositionally biased region" description="Basic residues" evidence="1">
    <location>
        <begin position="1"/>
        <end position="13"/>
    </location>
</feature>
<feature type="transmembrane region" description="Helical" evidence="2">
    <location>
        <begin position="73"/>
        <end position="93"/>
    </location>
</feature>
<feature type="compositionally biased region" description="Basic and acidic residues" evidence="1">
    <location>
        <begin position="30"/>
        <end position="42"/>
    </location>
</feature>
<evidence type="ECO:0000313" key="3">
    <source>
        <dbReference type="EMBL" id="PRQ35444.1"/>
    </source>
</evidence>
<name>A0A2P6QMN7_ROSCH</name>
<keyword evidence="2" id="KW-0812">Transmembrane</keyword>
<dbReference type="EMBL" id="PDCK01000043">
    <property type="protein sequence ID" value="PRQ35444.1"/>
    <property type="molecule type" value="Genomic_DNA"/>
</dbReference>
<sequence length="96" mass="10948">MNTHKVLKRRAHHMSCSSSHRNRQWWRSQSHQDAEQGPEAKSEAAQFQTGPIPVELLPDHQTAALSLRLKQSCISVISMMLNLVCCFFLFPLFTGL</sequence>
<keyword evidence="4" id="KW-1185">Reference proteome</keyword>
<keyword evidence="2" id="KW-0472">Membrane</keyword>
<gene>
    <name evidence="3" type="ORF">RchiOBHm_Chr5g0080111</name>
</gene>
<proteinExistence type="predicted"/>
<evidence type="ECO:0000256" key="2">
    <source>
        <dbReference type="SAM" id="Phobius"/>
    </source>
</evidence>
<evidence type="ECO:0000313" key="4">
    <source>
        <dbReference type="Proteomes" id="UP000238479"/>
    </source>
</evidence>
<dbReference type="Gramene" id="PRQ35444">
    <property type="protein sequence ID" value="PRQ35444"/>
    <property type="gene ID" value="RchiOBHm_Chr5g0080111"/>
</dbReference>
<protein>
    <submittedName>
        <fullName evidence="3">Uncharacterized protein</fullName>
    </submittedName>
</protein>
<evidence type="ECO:0000256" key="1">
    <source>
        <dbReference type="SAM" id="MobiDB-lite"/>
    </source>
</evidence>
<feature type="compositionally biased region" description="Polar residues" evidence="1">
    <location>
        <begin position="15"/>
        <end position="29"/>
    </location>
</feature>
<reference evidence="3 4" key="1">
    <citation type="journal article" date="2018" name="Nat. Genet.">
        <title>The Rosa genome provides new insights in the design of modern roses.</title>
        <authorList>
            <person name="Bendahmane M."/>
        </authorList>
    </citation>
    <scope>NUCLEOTIDE SEQUENCE [LARGE SCALE GENOMIC DNA]</scope>
    <source>
        <strain evidence="4">cv. Old Blush</strain>
    </source>
</reference>
<dbReference type="AlphaFoldDB" id="A0A2P6QMN7"/>
<dbReference type="Proteomes" id="UP000238479">
    <property type="component" value="Chromosome 5"/>
</dbReference>
<comment type="caution">
    <text evidence="3">The sequence shown here is derived from an EMBL/GenBank/DDBJ whole genome shotgun (WGS) entry which is preliminary data.</text>
</comment>
<organism evidence="3 4">
    <name type="scientific">Rosa chinensis</name>
    <name type="common">China rose</name>
    <dbReference type="NCBI Taxonomy" id="74649"/>
    <lineage>
        <taxon>Eukaryota</taxon>
        <taxon>Viridiplantae</taxon>
        <taxon>Streptophyta</taxon>
        <taxon>Embryophyta</taxon>
        <taxon>Tracheophyta</taxon>
        <taxon>Spermatophyta</taxon>
        <taxon>Magnoliopsida</taxon>
        <taxon>eudicotyledons</taxon>
        <taxon>Gunneridae</taxon>
        <taxon>Pentapetalae</taxon>
        <taxon>rosids</taxon>
        <taxon>fabids</taxon>
        <taxon>Rosales</taxon>
        <taxon>Rosaceae</taxon>
        <taxon>Rosoideae</taxon>
        <taxon>Rosoideae incertae sedis</taxon>
        <taxon>Rosa</taxon>
    </lineage>
</organism>